<dbReference type="GO" id="GO:0050808">
    <property type="term" value="P:synapse organization"/>
    <property type="evidence" value="ECO:0007669"/>
    <property type="project" value="TreeGrafter"/>
</dbReference>
<dbReference type="InterPro" id="IPR007110">
    <property type="entry name" value="Ig-like_dom"/>
</dbReference>
<evidence type="ECO:0000313" key="5">
    <source>
        <dbReference type="Ensembl" id="ENSEBUP00000002812.1"/>
    </source>
</evidence>
<name>A0A8C4N5R6_EPTBU</name>
<accession>A0A8C4N5R6</accession>
<dbReference type="SUPFAM" id="SSF48726">
    <property type="entry name" value="Immunoglobulin"/>
    <property type="match status" value="1"/>
</dbReference>
<dbReference type="FunFam" id="2.60.40.10:FF:000107">
    <property type="entry name" value="Myosin, light chain kinase a"/>
    <property type="match status" value="1"/>
</dbReference>
<dbReference type="GO" id="GO:0030424">
    <property type="term" value="C:axon"/>
    <property type="evidence" value="ECO:0007669"/>
    <property type="project" value="TreeGrafter"/>
</dbReference>
<dbReference type="GO" id="GO:0008046">
    <property type="term" value="F:axon guidance receptor activity"/>
    <property type="evidence" value="ECO:0007669"/>
    <property type="project" value="TreeGrafter"/>
</dbReference>
<dbReference type="InterPro" id="IPR013098">
    <property type="entry name" value="Ig_I-set"/>
</dbReference>
<dbReference type="GO" id="GO:0003007">
    <property type="term" value="P:heart morphogenesis"/>
    <property type="evidence" value="ECO:0007669"/>
    <property type="project" value="UniProtKB-ARBA"/>
</dbReference>
<feature type="domain" description="Ig-like" evidence="4">
    <location>
        <begin position="47"/>
        <end position="137"/>
    </location>
</feature>
<keyword evidence="6" id="KW-1185">Reference proteome</keyword>
<protein>
    <recommendedName>
        <fullName evidence="4">Ig-like domain-containing protein</fullName>
    </recommendedName>
</protein>
<sequence>MYETAIGGRQSTPSRYHHVKTHAVVCAGDTDGTFPCQGFFKRETMAPRMRKKLKTLGLKEGDKLTYKCEARAHPRPEYRWYRDGVLLKKGKGIRIKMGKRTSRLQINKVKLSHEGEYSCEAFNFLGTDEVKGKVTVSKCGEMLMGQPYIYYILDKNVRTHHSTFTQIARTS</sequence>
<dbReference type="InterPro" id="IPR036179">
    <property type="entry name" value="Ig-like_dom_sf"/>
</dbReference>
<dbReference type="Gene3D" id="2.60.40.10">
    <property type="entry name" value="Immunoglobulins"/>
    <property type="match status" value="1"/>
</dbReference>
<keyword evidence="2" id="KW-1015">Disulfide bond</keyword>
<evidence type="ECO:0000256" key="1">
    <source>
        <dbReference type="ARBA" id="ARBA00022729"/>
    </source>
</evidence>
<dbReference type="SMART" id="SM00408">
    <property type="entry name" value="IGc2"/>
    <property type="match status" value="1"/>
</dbReference>
<dbReference type="InterPro" id="IPR050958">
    <property type="entry name" value="Cell_Adh-Cytoskel_Orgn"/>
</dbReference>
<dbReference type="PANTHER" id="PTHR45080">
    <property type="entry name" value="CONTACTIN 5"/>
    <property type="match status" value="1"/>
</dbReference>
<dbReference type="GO" id="GO:0007156">
    <property type="term" value="P:homophilic cell adhesion via plasma membrane adhesion molecules"/>
    <property type="evidence" value="ECO:0007669"/>
    <property type="project" value="TreeGrafter"/>
</dbReference>
<dbReference type="GO" id="GO:0055013">
    <property type="term" value="P:cardiac muscle cell development"/>
    <property type="evidence" value="ECO:0007669"/>
    <property type="project" value="UniProtKB-ARBA"/>
</dbReference>
<dbReference type="InterPro" id="IPR003598">
    <property type="entry name" value="Ig_sub2"/>
</dbReference>
<dbReference type="AlphaFoldDB" id="A0A8C4N5R6"/>
<dbReference type="Ensembl" id="ENSEBUT00000003174.1">
    <property type="protein sequence ID" value="ENSEBUP00000002812.1"/>
    <property type="gene ID" value="ENSEBUG00000002123.1"/>
</dbReference>
<keyword evidence="1" id="KW-0732">Signal</keyword>
<reference evidence="5" key="1">
    <citation type="submission" date="2025-08" db="UniProtKB">
        <authorList>
            <consortium name="Ensembl"/>
        </authorList>
    </citation>
    <scope>IDENTIFICATION</scope>
</reference>
<evidence type="ECO:0000313" key="6">
    <source>
        <dbReference type="Proteomes" id="UP000694388"/>
    </source>
</evidence>
<dbReference type="Pfam" id="PF07679">
    <property type="entry name" value="I-set"/>
    <property type="match status" value="1"/>
</dbReference>
<dbReference type="PROSITE" id="PS50835">
    <property type="entry name" value="IG_LIKE"/>
    <property type="match status" value="1"/>
</dbReference>
<dbReference type="GO" id="GO:0043025">
    <property type="term" value="C:neuronal cell body"/>
    <property type="evidence" value="ECO:0007669"/>
    <property type="project" value="TreeGrafter"/>
</dbReference>
<reference evidence="5" key="2">
    <citation type="submission" date="2025-09" db="UniProtKB">
        <authorList>
            <consortium name="Ensembl"/>
        </authorList>
    </citation>
    <scope>IDENTIFICATION</scope>
</reference>
<evidence type="ECO:0000256" key="3">
    <source>
        <dbReference type="ARBA" id="ARBA00023319"/>
    </source>
</evidence>
<dbReference type="PANTHER" id="PTHR45080:SF8">
    <property type="entry name" value="IG-LIKE DOMAIN-CONTAINING PROTEIN"/>
    <property type="match status" value="1"/>
</dbReference>
<keyword evidence="3" id="KW-0393">Immunoglobulin domain</keyword>
<dbReference type="GO" id="GO:0005886">
    <property type="term" value="C:plasma membrane"/>
    <property type="evidence" value="ECO:0007669"/>
    <property type="project" value="TreeGrafter"/>
</dbReference>
<dbReference type="InterPro" id="IPR003599">
    <property type="entry name" value="Ig_sub"/>
</dbReference>
<proteinExistence type="predicted"/>
<evidence type="ECO:0000259" key="4">
    <source>
        <dbReference type="PROSITE" id="PS50835"/>
    </source>
</evidence>
<organism evidence="5 6">
    <name type="scientific">Eptatretus burgeri</name>
    <name type="common">Inshore hagfish</name>
    <dbReference type="NCBI Taxonomy" id="7764"/>
    <lineage>
        <taxon>Eukaryota</taxon>
        <taxon>Metazoa</taxon>
        <taxon>Chordata</taxon>
        <taxon>Craniata</taxon>
        <taxon>Vertebrata</taxon>
        <taxon>Cyclostomata</taxon>
        <taxon>Myxini</taxon>
        <taxon>Myxiniformes</taxon>
        <taxon>Myxinidae</taxon>
        <taxon>Eptatretinae</taxon>
        <taxon>Eptatretus</taxon>
    </lineage>
</organism>
<evidence type="ECO:0000256" key="2">
    <source>
        <dbReference type="ARBA" id="ARBA00023157"/>
    </source>
</evidence>
<dbReference type="InterPro" id="IPR013783">
    <property type="entry name" value="Ig-like_fold"/>
</dbReference>
<dbReference type="SMART" id="SM00409">
    <property type="entry name" value="IG"/>
    <property type="match status" value="1"/>
</dbReference>
<dbReference type="Proteomes" id="UP000694388">
    <property type="component" value="Unplaced"/>
</dbReference>